<dbReference type="EMBL" id="LAZR01005860">
    <property type="protein sequence ID" value="KKM96604.1"/>
    <property type="molecule type" value="Genomic_DNA"/>
</dbReference>
<accession>A0A0F9LNF2</accession>
<comment type="caution">
    <text evidence="1">The sequence shown here is derived from an EMBL/GenBank/DDBJ whole genome shotgun (WGS) entry which is preliminary data.</text>
</comment>
<gene>
    <name evidence="1" type="ORF">LCGC14_1176570</name>
</gene>
<sequence length="168" mass="18222">MKNILLALLTAGFLAFSGISCVAVPTAAHAAATLEGPVVKNRNYIGMSAMVVLKILGPPTEMGQCQLMLPIAHENLSAELMIVGPGVSWHQDGQDEKHFIHLRLQLCVVYGTVVSQQMNITDKKFIEGEITINTGYTDYILLREVLEAGPNKDGENGEYILKPGEMAI</sequence>
<evidence type="ECO:0000313" key="1">
    <source>
        <dbReference type="EMBL" id="KKM96604.1"/>
    </source>
</evidence>
<proteinExistence type="predicted"/>
<dbReference type="AlphaFoldDB" id="A0A0F9LNF2"/>
<name>A0A0F9LNF2_9ZZZZ</name>
<protein>
    <submittedName>
        <fullName evidence="1">Uncharacterized protein</fullName>
    </submittedName>
</protein>
<dbReference type="PROSITE" id="PS51257">
    <property type="entry name" value="PROKAR_LIPOPROTEIN"/>
    <property type="match status" value="1"/>
</dbReference>
<organism evidence="1">
    <name type="scientific">marine sediment metagenome</name>
    <dbReference type="NCBI Taxonomy" id="412755"/>
    <lineage>
        <taxon>unclassified sequences</taxon>
        <taxon>metagenomes</taxon>
        <taxon>ecological metagenomes</taxon>
    </lineage>
</organism>
<reference evidence="1" key="1">
    <citation type="journal article" date="2015" name="Nature">
        <title>Complex archaea that bridge the gap between prokaryotes and eukaryotes.</title>
        <authorList>
            <person name="Spang A."/>
            <person name="Saw J.H."/>
            <person name="Jorgensen S.L."/>
            <person name="Zaremba-Niedzwiedzka K."/>
            <person name="Martijn J."/>
            <person name="Lind A.E."/>
            <person name="van Eijk R."/>
            <person name="Schleper C."/>
            <person name="Guy L."/>
            <person name="Ettema T.J."/>
        </authorList>
    </citation>
    <scope>NUCLEOTIDE SEQUENCE</scope>
</reference>